<feature type="region of interest" description="Disordered" evidence="1">
    <location>
        <begin position="12"/>
        <end position="118"/>
    </location>
</feature>
<dbReference type="EMBL" id="JANJYI010000007">
    <property type="protein sequence ID" value="KAK2642112.1"/>
    <property type="molecule type" value="Genomic_DNA"/>
</dbReference>
<feature type="compositionally biased region" description="Polar residues" evidence="1">
    <location>
        <begin position="70"/>
        <end position="81"/>
    </location>
</feature>
<feature type="compositionally biased region" description="Basic and acidic residues" evidence="1">
    <location>
        <begin position="26"/>
        <end position="38"/>
    </location>
</feature>
<evidence type="ECO:0000313" key="2">
    <source>
        <dbReference type="EMBL" id="KAK2642112.1"/>
    </source>
</evidence>
<keyword evidence="3" id="KW-1185">Reference proteome</keyword>
<reference evidence="2" key="1">
    <citation type="journal article" date="2023" name="Plant J.">
        <title>Genome sequences and population genomics provide insights into the demographic history, inbreeding, and mutation load of two 'living fossil' tree species of Dipteronia.</title>
        <authorList>
            <person name="Feng Y."/>
            <person name="Comes H.P."/>
            <person name="Chen J."/>
            <person name="Zhu S."/>
            <person name="Lu R."/>
            <person name="Zhang X."/>
            <person name="Li P."/>
            <person name="Qiu J."/>
            <person name="Olsen K.M."/>
            <person name="Qiu Y."/>
        </authorList>
    </citation>
    <scope>NUCLEOTIDE SEQUENCE</scope>
    <source>
        <strain evidence="2">KIB01</strain>
    </source>
</reference>
<feature type="compositionally biased region" description="Basic and acidic residues" evidence="1">
    <location>
        <begin position="58"/>
        <end position="69"/>
    </location>
</feature>
<comment type="caution">
    <text evidence="2">The sequence shown here is derived from an EMBL/GenBank/DDBJ whole genome shotgun (WGS) entry which is preliminary data.</text>
</comment>
<feature type="compositionally biased region" description="Low complexity" evidence="1">
    <location>
        <begin position="90"/>
        <end position="108"/>
    </location>
</feature>
<protein>
    <submittedName>
        <fullName evidence="2">Uncharacterized protein</fullName>
    </submittedName>
</protein>
<gene>
    <name evidence="2" type="ORF">Ddye_023875</name>
</gene>
<organism evidence="2 3">
    <name type="scientific">Dipteronia dyeriana</name>
    <dbReference type="NCBI Taxonomy" id="168575"/>
    <lineage>
        <taxon>Eukaryota</taxon>
        <taxon>Viridiplantae</taxon>
        <taxon>Streptophyta</taxon>
        <taxon>Embryophyta</taxon>
        <taxon>Tracheophyta</taxon>
        <taxon>Spermatophyta</taxon>
        <taxon>Magnoliopsida</taxon>
        <taxon>eudicotyledons</taxon>
        <taxon>Gunneridae</taxon>
        <taxon>Pentapetalae</taxon>
        <taxon>rosids</taxon>
        <taxon>malvids</taxon>
        <taxon>Sapindales</taxon>
        <taxon>Sapindaceae</taxon>
        <taxon>Hippocastanoideae</taxon>
        <taxon>Acereae</taxon>
        <taxon>Dipteronia</taxon>
    </lineage>
</organism>
<dbReference type="Proteomes" id="UP001280121">
    <property type="component" value="Unassembled WGS sequence"/>
</dbReference>
<evidence type="ECO:0000256" key="1">
    <source>
        <dbReference type="SAM" id="MobiDB-lite"/>
    </source>
</evidence>
<dbReference type="AlphaFoldDB" id="A0AAD9TTS8"/>
<accession>A0AAD9TTS8</accession>
<name>A0AAD9TTS8_9ROSI</name>
<sequence length="141" mass="16133">MIEDERVCTWEAGMKKFEDDEEEYESDRLMKKGRERDGLAPSSPSRSPKRSVYYVKSPSRDFHDGDKSSSKQPSPMESPSHPSFGRHSMNSSASRFSGNFRSSSGRSGTISKRNNKGWHECNVIVEEGKYDDFEDKAYLDF</sequence>
<evidence type="ECO:0000313" key="3">
    <source>
        <dbReference type="Proteomes" id="UP001280121"/>
    </source>
</evidence>
<proteinExistence type="predicted"/>